<dbReference type="Proteomes" id="UP000813385">
    <property type="component" value="Unassembled WGS sequence"/>
</dbReference>
<feature type="region of interest" description="Disordered" evidence="1">
    <location>
        <begin position="1103"/>
        <end position="1163"/>
    </location>
</feature>
<feature type="compositionally biased region" description="Basic and acidic residues" evidence="1">
    <location>
        <begin position="716"/>
        <end position="727"/>
    </location>
</feature>
<accession>A0A8K0TLN1</accession>
<gene>
    <name evidence="2" type="ORF">B0T11DRAFT_219890</name>
</gene>
<feature type="compositionally biased region" description="Low complexity" evidence="1">
    <location>
        <begin position="816"/>
        <end position="826"/>
    </location>
</feature>
<feature type="compositionally biased region" description="Polar residues" evidence="1">
    <location>
        <begin position="562"/>
        <end position="572"/>
    </location>
</feature>
<reference evidence="2" key="1">
    <citation type="journal article" date="2021" name="Nat. Commun.">
        <title>Genetic determinants of endophytism in the Arabidopsis root mycobiome.</title>
        <authorList>
            <person name="Mesny F."/>
            <person name="Miyauchi S."/>
            <person name="Thiergart T."/>
            <person name="Pickel B."/>
            <person name="Atanasova L."/>
            <person name="Karlsson M."/>
            <person name="Huettel B."/>
            <person name="Barry K.W."/>
            <person name="Haridas S."/>
            <person name="Chen C."/>
            <person name="Bauer D."/>
            <person name="Andreopoulos W."/>
            <person name="Pangilinan J."/>
            <person name="LaButti K."/>
            <person name="Riley R."/>
            <person name="Lipzen A."/>
            <person name="Clum A."/>
            <person name="Drula E."/>
            <person name="Henrissat B."/>
            <person name="Kohler A."/>
            <person name="Grigoriev I.V."/>
            <person name="Martin F.M."/>
            <person name="Hacquard S."/>
        </authorList>
    </citation>
    <scope>NUCLEOTIDE SEQUENCE</scope>
    <source>
        <strain evidence="2">MPI-CAGE-AT-0016</strain>
    </source>
</reference>
<sequence>MEGLPTGGYELQFQRNLSRLYDDTKKSSDFVSQSMQNAEDPDIKVLHRKLRIQKDRFVSWGVEWSDTNQTAEIDESLTKAGLSEIVGSILSTIRDILAEAEPLWLSSRSLVGRTARPEKSKADLKLPIVEWDKGRFEDLIRDLTTSVDTLYDLSRTRSGAALPHASRPKTLKSQSSMDVSKSFESTRVQTPQQLDPSTLTGLRSMQAGASQDAPDSTSRDVVFMDKQAWANLVQKIGRQTWAPLLLEFAPFDPIYASTGISPPMARFEKLSGGLHEESRRSPNTWTGLPRLLGYFEDFSRHRLGLVYQFPPTFTAVSIEDNANSPINDLSTLGDLLNRPDFEPRLEAKFRLANNLANTVFDLHARGVTHGNLIDRSITFCNTASSDKGSSTAGEVDIRRPLVSSFDLFPEAMSEVQPDSSLALYRHPLDPRTLPGGPITDKTDTRILDLYSLAMILVSIGLWTKLEYLVPDPSSPSIPESILQQLAIRCGTLYMKAVQACWDAVDQELAGKASGEVLLSNVHTRTSRYLEACCILDGVSGLDERLSQDLGDVPIVLKETKRTQQASPSQASLEKSAPKPSPRSPPPSADIKQPFETKATTAGTKAPLDTLSKPAKTRLYPQVPLAPEIIEQWNDFIMPQINQALRHFYRKNPETVEISLQPVGPSIQKARPTVLVVCTSVSKVKAILIRKLGILFDADSEFGLKVCKGQVLRSRKQPTESRRSHAGVDDADAPKAANPDWQERPNNGASIGAWIGDRHLPPVSFGGLVIVDDKPYGMTVHHMLDDQEQMQTAKCPEPPMRSMARPDDSSLQAFYADSSDYSSGSDDYSVEFSDSESEAPSETDMTSDMSDDESDDGEFDEPGDIPGIEPGLGEGYIVTQPAMDDVDDDFYPSSETADEDHLTTFGLGEIYASSGIRRREQNGLVHEIDWALFEFQDHRLPDDNSMPRPKSASGSAGLRSRPKSDEGASLHPTSVAPASDFPGMQVQCVARTSGLQTGQILSARASIKIFGRASPSDTWVVSSHPSLPGVVRGESGAKQLPLGIPGDSGAWVVEQENGRVCGHVLAWSERKKVAYICPMDVLLRDISETLEADVRLPGGETLESARAGWDSSHKSKKTQAEQAASPFLDGSGERDWDRQDHGQSLAARMGQMDLRGSRSTFGYD</sequence>
<evidence type="ECO:0000256" key="1">
    <source>
        <dbReference type="SAM" id="MobiDB-lite"/>
    </source>
</evidence>
<feature type="region of interest" description="Disordered" evidence="1">
    <location>
        <begin position="938"/>
        <end position="977"/>
    </location>
</feature>
<organism evidence="2 3">
    <name type="scientific">Plectosphaerella cucumerina</name>
    <dbReference type="NCBI Taxonomy" id="40658"/>
    <lineage>
        <taxon>Eukaryota</taxon>
        <taxon>Fungi</taxon>
        <taxon>Dikarya</taxon>
        <taxon>Ascomycota</taxon>
        <taxon>Pezizomycotina</taxon>
        <taxon>Sordariomycetes</taxon>
        <taxon>Hypocreomycetidae</taxon>
        <taxon>Glomerellales</taxon>
        <taxon>Plectosphaerellaceae</taxon>
        <taxon>Plectosphaerella</taxon>
    </lineage>
</organism>
<feature type="compositionally biased region" description="Basic and acidic residues" evidence="1">
    <location>
        <begin position="1130"/>
        <end position="1140"/>
    </location>
</feature>
<feature type="region of interest" description="Disordered" evidence="1">
    <location>
        <begin position="712"/>
        <end position="748"/>
    </location>
</feature>
<dbReference type="EMBL" id="JAGPXD010000001">
    <property type="protein sequence ID" value="KAH7374453.1"/>
    <property type="molecule type" value="Genomic_DNA"/>
</dbReference>
<feature type="region of interest" description="Disordered" evidence="1">
    <location>
        <begin position="161"/>
        <end position="198"/>
    </location>
</feature>
<feature type="region of interest" description="Disordered" evidence="1">
    <location>
        <begin position="784"/>
        <end position="874"/>
    </location>
</feature>
<proteinExistence type="predicted"/>
<feature type="compositionally biased region" description="Acidic residues" evidence="1">
    <location>
        <begin position="848"/>
        <end position="862"/>
    </location>
</feature>
<name>A0A8K0TLN1_9PEZI</name>
<evidence type="ECO:0000313" key="2">
    <source>
        <dbReference type="EMBL" id="KAH7374453.1"/>
    </source>
</evidence>
<comment type="caution">
    <text evidence="2">The sequence shown here is derived from an EMBL/GenBank/DDBJ whole genome shotgun (WGS) entry which is preliminary data.</text>
</comment>
<feature type="compositionally biased region" description="Polar residues" evidence="1">
    <location>
        <begin position="171"/>
        <end position="198"/>
    </location>
</feature>
<dbReference type="AlphaFoldDB" id="A0A8K0TLN1"/>
<feature type="region of interest" description="Disordered" evidence="1">
    <location>
        <begin position="558"/>
        <end position="609"/>
    </location>
</feature>
<dbReference type="OrthoDB" id="5418235at2759"/>
<keyword evidence="3" id="KW-1185">Reference proteome</keyword>
<dbReference type="PANTHER" id="PTHR37542:SF2">
    <property type="entry name" value="PROTEIN KINASE DOMAIN-CONTAINING PROTEIN"/>
    <property type="match status" value="1"/>
</dbReference>
<protein>
    <submittedName>
        <fullName evidence="2">Uncharacterized protein</fullName>
    </submittedName>
</protein>
<feature type="compositionally biased region" description="Pro residues" evidence="1">
    <location>
        <begin position="578"/>
        <end position="587"/>
    </location>
</feature>
<evidence type="ECO:0000313" key="3">
    <source>
        <dbReference type="Proteomes" id="UP000813385"/>
    </source>
</evidence>
<dbReference type="PANTHER" id="PTHR37542">
    <property type="entry name" value="HELO DOMAIN-CONTAINING PROTEIN-RELATED"/>
    <property type="match status" value="1"/>
</dbReference>